<feature type="modified residue" description="4-aspartylphosphate" evidence="1">
    <location>
        <position position="276"/>
    </location>
</feature>
<dbReference type="PANTHER" id="PTHR36928:SF1">
    <property type="entry name" value="PHOSPHATASE YCDX-RELATED"/>
    <property type="match status" value="1"/>
</dbReference>
<dbReference type="InterPro" id="IPR050243">
    <property type="entry name" value="PHP_phosphatase"/>
</dbReference>
<dbReference type="SMART" id="SM00448">
    <property type="entry name" value="REC"/>
    <property type="match status" value="1"/>
</dbReference>
<dbReference type="Pfam" id="PF02811">
    <property type="entry name" value="PHP"/>
    <property type="match status" value="1"/>
</dbReference>
<dbReference type="Gene3D" id="3.40.50.2300">
    <property type="match status" value="1"/>
</dbReference>
<dbReference type="SUPFAM" id="SSF52172">
    <property type="entry name" value="CheY-like"/>
    <property type="match status" value="1"/>
</dbReference>
<dbReference type="GO" id="GO:0005829">
    <property type="term" value="C:cytosol"/>
    <property type="evidence" value="ECO:0007669"/>
    <property type="project" value="TreeGrafter"/>
</dbReference>
<dbReference type="InterPro" id="IPR001789">
    <property type="entry name" value="Sig_transdc_resp-reg_receiver"/>
</dbReference>
<dbReference type="OrthoDB" id="9808747at2"/>
<dbReference type="PANTHER" id="PTHR36928">
    <property type="entry name" value="PHOSPHATASE YCDX-RELATED"/>
    <property type="match status" value="1"/>
</dbReference>
<keyword evidence="4" id="KW-1185">Reference proteome</keyword>
<proteinExistence type="predicted"/>
<evidence type="ECO:0000259" key="2">
    <source>
        <dbReference type="PROSITE" id="PS50110"/>
    </source>
</evidence>
<evidence type="ECO:0000313" key="4">
    <source>
        <dbReference type="Proteomes" id="UP000183994"/>
    </source>
</evidence>
<dbReference type="CDD" id="cd07432">
    <property type="entry name" value="PHP_HisPPase"/>
    <property type="match status" value="1"/>
</dbReference>
<dbReference type="CDD" id="cd17546">
    <property type="entry name" value="REC_hyHK_CKI1_RcsC-like"/>
    <property type="match status" value="1"/>
</dbReference>
<dbReference type="InterPro" id="IPR011006">
    <property type="entry name" value="CheY-like_superfamily"/>
</dbReference>
<gene>
    <name evidence="3" type="ORF">SAMN02745216_00549</name>
</gene>
<dbReference type="GO" id="GO:0008270">
    <property type="term" value="F:zinc ion binding"/>
    <property type="evidence" value="ECO:0007669"/>
    <property type="project" value="TreeGrafter"/>
</dbReference>
<sequence>MIDLHTHTVFSDGVLIPAELARRAQVAGLTAMAMTDHGDHSNLDFIIPRLVTVAKELNAVMPFTVIPGIELTHVPPPIIADAAAKARDLGAQIVVVHGETIVEPVCPGTNQAAIKACVDVLAHPGQITEAEAALAADKGVLLEITGRKGHSLTNGHVARMAKKAGARLVVNSDSHAPGDLMSPEWAEKVVLGAGLTSEDFQAMQKEAQAFLPNQGLAKNASLRMLVVDDDAMSRMVLCRSLGAYGECLTAANGREAIDAFRRALAENRPFDMITLDVMMPDVDGRSALTQIRFLEEDRDIEPEKRTKIIMTTTLSERKDIEGAFRDQCDAYVTKPVRVDELLERVRQFGLID</sequence>
<dbReference type="Pfam" id="PF00072">
    <property type="entry name" value="Response_reg"/>
    <property type="match status" value="1"/>
</dbReference>
<reference evidence="4" key="1">
    <citation type="submission" date="2016-11" db="EMBL/GenBank/DDBJ databases">
        <authorList>
            <person name="Varghese N."/>
            <person name="Submissions S."/>
        </authorList>
    </citation>
    <scope>NUCLEOTIDE SEQUENCE [LARGE SCALE GENOMIC DNA]</scope>
    <source>
        <strain evidence="4">DSM 16219</strain>
    </source>
</reference>
<dbReference type="GO" id="GO:0042578">
    <property type="term" value="F:phosphoric ester hydrolase activity"/>
    <property type="evidence" value="ECO:0007669"/>
    <property type="project" value="TreeGrafter"/>
</dbReference>
<dbReference type="STRING" id="1121393.SAMN02745216_00549"/>
<protein>
    <submittedName>
        <fullName evidence="3">Histidinol phosphatase</fullName>
    </submittedName>
</protein>
<dbReference type="PROSITE" id="PS50110">
    <property type="entry name" value="RESPONSE_REGULATORY"/>
    <property type="match status" value="1"/>
</dbReference>
<dbReference type="SUPFAM" id="SSF89550">
    <property type="entry name" value="PHP domain-like"/>
    <property type="match status" value="1"/>
</dbReference>
<name>A0A1M6E419_9BACT</name>
<dbReference type="RefSeq" id="WP_073472629.1">
    <property type="nucleotide sequence ID" value="NZ_FQZU01000002.1"/>
</dbReference>
<dbReference type="Proteomes" id="UP000183994">
    <property type="component" value="Unassembled WGS sequence"/>
</dbReference>
<dbReference type="InterPro" id="IPR004013">
    <property type="entry name" value="PHP_dom"/>
</dbReference>
<evidence type="ECO:0000256" key="1">
    <source>
        <dbReference type="PROSITE-ProRule" id="PRU00169"/>
    </source>
</evidence>
<dbReference type="AlphaFoldDB" id="A0A1M6E419"/>
<keyword evidence="1" id="KW-0597">Phosphoprotein</keyword>
<accession>A0A1M6E419</accession>
<dbReference type="SMART" id="SM00481">
    <property type="entry name" value="POLIIIAc"/>
    <property type="match status" value="1"/>
</dbReference>
<dbReference type="EMBL" id="FQZU01000002">
    <property type="protein sequence ID" value="SHI80242.1"/>
    <property type="molecule type" value="Genomic_DNA"/>
</dbReference>
<organism evidence="3 4">
    <name type="scientific">Desulfatibacillum alkenivorans DSM 16219</name>
    <dbReference type="NCBI Taxonomy" id="1121393"/>
    <lineage>
        <taxon>Bacteria</taxon>
        <taxon>Pseudomonadati</taxon>
        <taxon>Thermodesulfobacteriota</taxon>
        <taxon>Desulfobacteria</taxon>
        <taxon>Desulfobacterales</taxon>
        <taxon>Desulfatibacillaceae</taxon>
        <taxon>Desulfatibacillum</taxon>
    </lineage>
</organism>
<dbReference type="GO" id="GO:0000160">
    <property type="term" value="P:phosphorelay signal transduction system"/>
    <property type="evidence" value="ECO:0007669"/>
    <property type="project" value="InterPro"/>
</dbReference>
<dbReference type="Gene3D" id="3.20.20.140">
    <property type="entry name" value="Metal-dependent hydrolases"/>
    <property type="match status" value="1"/>
</dbReference>
<evidence type="ECO:0000313" key="3">
    <source>
        <dbReference type="EMBL" id="SHI80242.1"/>
    </source>
</evidence>
<dbReference type="InterPro" id="IPR016195">
    <property type="entry name" value="Pol/histidinol_Pase-like"/>
</dbReference>
<dbReference type="InterPro" id="IPR003141">
    <property type="entry name" value="Pol/His_phosphatase_N"/>
</dbReference>
<feature type="domain" description="Response regulatory" evidence="2">
    <location>
        <begin position="223"/>
        <end position="349"/>
    </location>
</feature>
<dbReference type="NCBIfam" id="NF004981">
    <property type="entry name" value="PRK06361.1"/>
    <property type="match status" value="1"/>
</dbReference>